<dbReference type="Gene3D" id="1.10.1760.20">
    <property type="match status" value="1"/>
</dbReference>
<dbReference type="EMBL" id="VIRV01000002">
    <property type="protein sequence ID" value="MBY0757974.1"/>
    <property type="molecule type" value="Genomic_DNA"/>
</dbReference>
<proteinExistence type="predicted"/>
<evidence type="ECO:0008006" key="4">
    <source>
        <dbReference type="Google" id="ProtNLM"/>
    </source>
</evidence>
<feature type="transmembrane region" description="Helical" evidence="1">
    <location>
        <begin position="129"/>
        <end position="154"/>
    </location>
</feature>
<feature type="transmembrane region" description="Helical" evidence="1">
    <location>
        <begin position="53"/>
        <end position="70"/>
    </location>
</feature>
<sequence>MKDSAKIKVRDYAILAVCAAVLLVVQVGLAFLPNIELVSLLIMIYAKSFGKKVFWIIYVFVFLEGIIYGFGIWWINYLYVWSILAGVVLLLKKQESIWIWALVAGFFGLLFGAFCAIPYFFAGGMGAGFAYWVSGIPYDILHCIGNIVVCIALYRPIFRILPKLYKTA</sequence>
<evidence type="ECO:0000256" key="1">
    <source>
        <dbReference type="SAM" id="Phobius"/>
    </source>
</evidence>
<reference evidence="2 3" key="1">
    <citation type="journal article" date="2020" name="New Microbes New Infect">
        <title>Sellimonas caecigallum sp. nov., description and genome sequence of a new member of the Sellimonas genus isolated from the cecum of feral chicken.</title>
        <authorList>
            <person name="Wongkuna S."/>
            <person name="Ghimire S."/>
            <person name="Antony L."/>
            <person name="Chankhamhaengdecha S."/>
            <person name="Janvilisri T."/>
            <person name="Scaria J."/>
        </authorList>
    </citation>
    <scope>NUCLEOTIDE SEQUENCE [LARGE SCALE GENOMIC DNA]</scope>
    <source>
        <strain evidence="2 3">SW451</strain>
    </source>
</reference>
<name>A0ABS7L4L3_9FIRM</name>
<feature type="transmembrane region" description="Helical" evidence="1">
    <location>
        <begin position="12"/>
        <end position="32"/>
    </location>
</feature>
<dbReference type="RefSeq" id="WP_221919311.1">
    <property type="nucleotide sequence ID" value="NZ_CP173660.1"/>
</dbReference>
<comment type="caution">
    <text evidence="2">The sequence shown here is derived from an EMBL/GenBank/DDBJ whole genome shotgun (WGS) entry which is preliminary data.</text>
</comment>
<gene>
    <name evidence="2" type="ORF">FLB61_02490</name>
</gene>
<evidence type="ECO:0000313" key="2">
    <source>
        <dbReference type="EMBL" id="MBY0757974.1"/>
    </source>
</evidence>
<feature type="transmembrane region" description="Helical" evidence="1">
    <location>
        <begin position="98"/>
        <end position="123"/>
    </location>
</feature>
<dbReference type="Proteomes" id="UP000779049">
    <property type="component" value="Unassembled WGS sequence"/>
</dbReference>
<keyword evidence="3" id="KW-1185">Reference proteome</keyword>
<keyword evidence="1" id="KW-0812">Transmembrane</keyword>
<protein>
    <recommendedName>
        <fullName evidence="4">Energy-coupling factor transport system substrate-specific component</fullName>
    </recommendedName>
</protein>
<evidence type="ECO:0000313" key="3">
    <source>
        <dbReference type="Proteomes" id="UP000779049"/>
    </source>
</evidence>
<accession>A0ABS7L4L3</accession>
<organism evidence="2 3">
    <name type="scientific">Sellimonas caecigallum</name>
    <dbReference type="NCBI Taxonomy" id="2592333"/>
    <lineage>
        <taxon>Bacteria</taxon>
        <taxon>Bacillati</taxon>
        <taxon>Bacillota</taxon>
        <taxon>Clostridia</taxon>
        <taxon>Lachnospirales</taxon>
        <taxon>Lachnospiraceae</taxon>
        <taxon>Sellimonas</taxon>
    </lineage>
</organism>
<keyword evidence="1" id="KW-1133">Transmembrane helix</keyword>
<keyword evidence="1" id="KW-0472">Membrane</keyword>